<keyword evidence="5" id="KW-0472">Membrane</keyword>
<keyword evidence="3" id="KW-0336">GPI-anchor</keyword>
<dbReference type="GeneID" id="105028034"/>
<dbReference type="GO" id="GO:0005886">
    <property type="term" value="C:plasma membrane"/>
    <property type="evidence" value="ECO:0007669"/>
    <property type="project" value="UniProtKB-SubCell"/>
</dbReference>
<accession>A0A3P8ZNH0</accession>
<dbReference type="AlphaFoldDB" id="A0A3P8ZNH0"/>
<evidence type="ECO:0000256" key="1">
    <source>
        <dbReference type="ARBA" id="ARBA00004609"/>
    </source>
</evidence>
<dbReference type="OMA" id="AKDCVFC"/>
<keyword evidence="2" id="KW-1003">Cell membrane</keyword>
<dbReference type="InterPro" id="IPR016054">
    <property type="entry name" value="LY6_UPA_recep-like"/>
</dbReference>
<sequence length="129" mass="13527">MNRIILSIFALGLCFTVGHALQCYKCDLGIWNLCLTSSVTCSSGQQCFSGVGTAAGFVDIKTKGCLALGSCNQTTTTSFPAGSNTTVYSLTKTCCNYDLCNGAPGLPRATFLTLALGTLITLFMTKVLV</sequence>
<keyword evidence="4 10" id="KW-0732">Signal</keyword>
<dbReference type="Pfam" id="PF00021">
    <property type="entry name" value="UPAR_LY6"/>
    <property type="match status" value="1"/>
</dbReference>
<reference evidence="12" key="3">
    <citation type="submission" date="2025-08" db="UniProtKB">
        <authorList>
            <consortium name="Ensembl"/>
        </authorList>
    </citation>
    <scope>IDENTIFICATION</scope>
</reference>
<evidence type="ECO:0000256" key="2">
    <source>
        <dbReference type="ARBA" id="ARBA00022475"/>
    </source>
</evidence>
<name>A0A3P8ZNH0_ESOLU</name>
<dbReference type="FunCoup" id="A0A3P8ZNH0">
    <property type="interactions" value="238"/>
</dbReference>
<evidence type="ECO:0000256" key="9">
    <source>
        <dbReference type="ARBA" id="ARBA00029446"/>
    </source>
</evidence>
<reference evidence="12" key="2">
    <citation type="submission" date="2020-02" db="EMBL/GenBank/DDBJ databases">
        <title>Esox lucius (northern pike) genome, fEsoLuc1, primary haplotype.</title>
        <authorList>
            <person name="Myers G."/>
            <person name="Karagic N."/>
            <person name="Meyer A."/>
            <person name="Pippel M."/>
            <person name="Reichard M."/>
            <person name="Winkler S."/>
            <person name="Tracey A."/>
            <person name="Sims Y."/>
            <person name="Howe K."/>
            <person name="Rhie A."/>
            <person name="Formenti G."/>
            <person name="Durbin R."/>
            <person name="Fedrigo O."/>
            <person name="Jarvis E.D."/>
        </authorList>
    </citation>
    <scope>NUCLEOTIDE SEQUENCE [LARGE SCALE GENOMIC DNA]</scope>
</reference>
<dbReference type="Proteomes" id="UP000265140">
    <property type="component" value="Chromosome 10"/>
</dbReference>
<dbReference type="Ensembl" id="ENSELUT00000008421.3">
    <property type="protein sequence ID" value="ENSELUP00000030399.3"/>
    <property type="gene ID" value="ENSELUG00000007598.3"/>
</dbReference>
<dbReference type="GO" id="GO:0035036">
    <property type="term" value="P:sperm-egg recognition"/>
    <property type="evidence" value="ECO:0007669"/>
    <property type="project" value="TreeGrafter"/>
</dbReference>
<keyword evidence="13" id="KW-1185">Reference proteome</keyword>
<keyword evidence="8" id="KW-0449">Lipoprotein</keyword>
<evidence type="ECO:0000256" key="8">
    <source>
        <dbReference type="ARBA" id="ARBA00023288"/>
    </source>
</evidence>
<comment type="similarity">
    <text evidence="9">Belongs to the SPACA4/bouncer family.</text>
</comment>
<dbReference type="KEGG" id="els:105028034"/>
<evidence type="ECO:0000256" key="6">
    <source>
        <dbReference type="ARBA" id="ARBA00023157"/>
    </source>
</evidence>
<comment type="subcellular location">
    <subcellularLocation>
        <location evidence="1">Cell membrane</location>
        <topology evidence="1">Lipid-anchor</topology>
        <topology evidence="1">GPI-anchor</topology>
    </subcellularLocation>
</comment>
<dbReference type="InterPro" id="IPR045860">
    <property type="entry name" value="Snake_toxin-like_sf"/>
</dbReference>
<dbReference type="PANTHER" id="PTHR47613:SF1">
    <property type="entry name" value="SPERM ACROSOME MEMBRANE-ASSOCIATED PROTEIN 4"/>
    <property type="match status" value="1"/>
</dbReference>
<dbReference type="Bgee" id="ENSELUG00000007598">
    <property type="expression patterns" value="Expressed in nose and 14 other cell types or tissues"/>
</dbReference>
<evidence type="ECO:0000256" key="7">
    <source>
        <dbReference type="ARBA" id="ARBA00023180"/>
    </source>
</evidence>
<keyword evidence="7" id="KW-0325">Glycoprotein</keyword>
<dbReference type="CTD" id="100334363"/>
<dbReference type="InterPro" id="IPR046354">
    <property type="entry name" value="SPACA4/Bouncer"/>
</dbReference>
<dbReference type="RefSeq" id="XP_010898768.3">
    <property type="nucleotide sequence ID" value="XM_010900466.4"/>
</dbReference>
<dbReference type="Gene3D" id="2.10.60.10">
    <property type="entry name" value="CD59"/>
    <property type="match status" value="1"/>
</dbReference>
<proteinExistence type="inferred from homology"/>
<organism evidence="12 13">
    <name type="scientific">Esox lucius</name>
    <name type="common">Northern pike</name>
    <dbReference type="NCBI Taxonomy" id="8010"/>
    <lineage>
        <taxon>Eukaryota</taxon>
        <taxon>Metazoa</taxon>
        <taxon>Chordata</taxon>
        <taxon>Craniata</taxon>
        <taxon>Vertebrata</taxon>
        <taxon>Euteleostomi</taxon>
        <taxon>Actinopterygii</taxon>
        <taxon>Neopterygii</taxon>
        <taxon>Teleostei</taxon>
        <taxon>Protacanthopterygii</taxon>
        <taxon>Esociformes</taxon>
        <taxon>Esocidae</taxon>
        <taxon>Esox</taxon>
    </lineage>
</organism>
<dbReference type="InParanoid" id="A0A3P8ZNH0"/>
<dbReference type="SUPFAM" id="SSF57302">
    <property type="entry name" value="Snake toxin-like"/>
    <property type="match status" value="1"/>
</dbReference>
<dbReference type="PANTHER" id="PTHR47613">
    <property type="entry name" value="SPERM ACROSOME MEMBRANE-ASSOCIATED PROTEIN 4"/>
    <property type="match status" value="1"/>
</dbReference>
<feature type="domain" description="UPAR/Ly6" evidence="11">
    <location>
        <begin position="19"/>
        <end position="102"/>
    </location>
</feature>
<evidence type="ECO:0000256" key="5">
    <source>
        <dbReference type="ARBA" id="ARBA00023136"/>
    </source>
</evidence>
<evidence type="ECO:0000256" key="4">
    <source>
        <dbReference type="ARBA" id="ARBA00022729"/>
    </source>
</evidence>
<keyword evidence="6" id="KW-1015">Disulfide bond</keyword>
<evidence type="ECO:0000259" key="11">
    <source>
        <dbReference type="Pfam" id="PF00021"/>
    </source>
</evidence>
<evidence type="ECO:0000256" key="3">
    <source>
        <dbReference type="ARBA" id="ARBA00022622"/>
    </source>
</evidence>
<reference evidence="13" key="1">
    <citation type="journal article" date="2014" name="PLoS ONE">
        <title>The genome and linkage map of the northern pike (Esox lucius): conserved synteny revealed between the salmonid sister group and the Neoteleostei.</title>
        <authorList>
            <person name="Rondeau E.B."/>
            <person name="Minkley D.R."/>
            <person name="Leong J.S."/>
            <person name="Messmer A.M."/>
            <person name="Jantzen J.R."/>
            <person name="von Schalburg K.R."/>
            <person name="Lemon C."/>
            <person name="Bird N.H."/>
            <person name="Koop B.F."/>
        </authorList>
    </citation>
    <scope>NUCLEOTIDE SEQUENCE</scope>
</reference>
<dbReference type="GO" id="GO:0098552">
    <property type="term" value="C:side of membrane"/>
    <property type="evidence" value="ECO:0007669"/>
    <property type="project" value="UniProtKB-KW"/>
</dbReference>
<dbReference type="GeneTree" id="ENSGT00910000144740"/>
<protein>
    <recommendedName>
        <fullName evidence="11">UPAR/Ly6 domain-containing protein</fullName>
    </recommendedName>
</protein>
<evidence type="ECO:0000313" key="12">
    <source>
        <dbReference type="Ensembl" id="ENSELUP00000030399.3"/>
    </source>
</evidence>
<feature type="chain" id="PRO_5044277999" description="UPAR/Ly6 domain-containing protein" evidence="10">
    <location>
        <begin position="21"/>
        <end position="129"/>
    </location>
</feature>
<evidence type="ECO:0000256" key="10">
    <source>
        <dbReference type="SAM" id="SignalP"/>
    </source>
</evidence>
<feature type="signal peptide" evidence="10">
    <location>
        <begin position="1"/>
        <end position="20"/>
    </location>
</feature>
<evidence type="ECO:0000313" key="13">
    <source>
        <dbReference type="Proteomes" id="UP000265140"/>
    </source>
</evidence>
<reference evidence="12" key="4">
    <citation type="submission" date="2025-09" db="UniProtKB">
        <authorList>
            <consortium name="Ensembl"/>
        </authorList>
    </citation>
    <scope>IDENTIFICATION</scope>
</reference>